<gene>
    <name evidence="2" type="ORF">ECE50_002385</name>
</gene>
<sequence length="245" mass="27321">MNNYQTIKTRFAEPVYYLQLYRPDSNNTINQLMIEECLDALQQCEQCASILVLEGLPDTFCMGADFTQVTTLNTASLYELLYRIATGSFISITHVQGKVNAGGIGIVAASDMVIAGSDASFSLSELLFGIIPACVMPFLIRKSGFHHAQFLALSTKPINVQQAADWGIVDAWSTKDLELMNAYLLRLRRLSKTSIATLKSYMKDLYNLDVVREAAVTTSEKAFASPDNMNNIIRYVRTGMFPWQD</sequence>
<reference evidence="2" key="1">
    <citation type="submission" date="2020-05" db="EMBL/GenBank/DDBJ databases">
        <title>Chitinophaga laudate sp. nov., isolated from a tropical peat swamp.</title>
        <authorList>
            <person name="Goh C.B.S."/>
            <person name="Lee M.S."/>
            <person name="Parimannan S."/>
            <person name="Pasbakhsh P."/>
            <person name="Yule C.M."/>
            <person name="Rajandas H."/>
            <person name="Loke S."/>
            <person name="Croft L."/>
            <person name="Tan J.B.L."/>
        </authorList>
    </citation>
    <scope>NUCLEOTIDE SEQUENCE</scope>
    <source>
        <strain evidence="2">Mgbs1</strain>
    </source>
</reference>
<dbReference type="PANTHER" id="PTHR42964">
    <property type="entry name" value="ENOYL-COA HYDRATASE"/>
    <property type="match status" value="1"/>
</dbReference>
<dbReference type="InterPro" id="IPR051683">
    <property type="entry name" value="Enoyl-CoA_Hydratase/Isomerase"/>
</dbReference>
<dbReference type="Gene3D" id="3.90.226.10">
    <property type="entry name" value="2-enoyl-CoA Hydratase, Chain A, domain 1"/>
    <property type="match status" value="1"/>
</dbReference>
<dbReference type="EMBL" id="RIAR02000001">
    <property type="protein sequence ID" value="NSL85661.1"/>
    <property type="molecule type" value="Genomic_DNA"/>
</dbReference>
<evidence type="ECO:0000313" key="2">
    <source>
        <dbReference type="EMBL" id="NSL85661.1"/>
    </source>
</evidence>
<dbReference type="NCBIfam" id="NF005498">
    <property type="entry name" value="PRK07112.1"/>
    <property type="match status" value="1"/>
</dbReference>
<dbReference type="InterPro" id="IPR001753">
    <property type="entry name" value="Enoyl-CoA_hydra/iso"/>
</dbReference>
<evidence type="ECO:0000313" key="3">
    <source>
        <dbReference type="Proteomes" id="UP000281028"/>
    </source>
</evidence>
<dbReference type="CDD" id="cd06558">
    <property type="entry name" value="crotonase-like"/>
    <property type="match status" value="1"/>
</dbReference>
<dbReference type="SUPFAM" id="SSF52096">
    <property type="entry name" value="ClpP/crotonase"/>
    <property type="match status" value="1"/>
</dbReference>
<comment type="similarity">
    <text evidence="1">Belongs to the enoyl-CoA hydratase/isomerase family.</text>
</comment>
<keyword evidence="3" id="KW-1185">Reference proteome</keyword>
<dbReference type="PANTHER" id="PTHR42964:SF1">
    <property type="entry name" value="POLYKETIDE BIOSYNTHESIS ENOYL-COA HYDRATASE PKSH-RELATED"/>
    <property type="match status" value="1"/>
</dbReference>
<evidence type="ECO:0000256" key="1">
    <source>
        <dbReference type="ARBA" id="ARBA00005254"/>
    </source>
</evidence>
<proteinExistence type="inferred from homology"/>
<name>A0A3S1B2G2_9BACT</name>
<dbReference type="AlphaFoldDB" id="A0A3S1B2G2"/>
<dbReference type="InterPro" id="IPR029045">
    <property type="entry name" value="ClpP/crotonase-like_dom_sf"/>
</dbReference>
<protein>
    <submittedName>
        <fullName evidence="2">Enoyl-CoA hydratase/isomerase</fullName>
    </submittedName>
</protein>
<dbReference type="GO" id="GO:0003824">
    <property type="term" value="F:catalytic activity"/>
    <property type="evidence" value="ECO:0007669"/>
    <property type="project" value="UniProtKB-ARBA"/>
</dbReference>
<comment type="caution">
    <text evidence="2">The sequence shown here is derived from an EMBL/GenBank/DDBJ whole genome shotgun (WGS) entry which is preliminary data.</text>
</comment>
<dbReference type="OrthoDB" id="9775794at2"/>
<dbReference type="Proteomes" id="UP000281028">
    <property type="component" value="Unassembled WGS sequence"/>
</dbReference>
<dbReference type="Pfam" id="PF00378">
    <property type="entry name" value="ECH_1"/>
    <property type="match status" value="1"/>
</dbReference>
<accession>A0A3S1B2G2</accession>
<organism evidence="2 3">
    <name type="scientific">Chitinophaga solisilvae</name>
    <dbReference type="NCBI Taxonomy" id="1233460"/>
    <lineage>
        <taxon>Bacteria</taxon>
        <taxon>Pseudomonadati</taxon>
        <taxon>Bacteroidota</taxon>
        <taxon>Chitinophagia</taxon>
        <taxon>Chitinophagales</taxon>
        <taxon>Chitinophagaceae</taxon>
        <taxon>Chitinophaga</taxon>
    </lineage>
</organism>